<evidence type="ECO:0000256" key="1">
    <source>
        <dbReference type="SAM" id="MobiDB-lite"/>
    </source>
</evidence>
<feature type="region of interest" description="Disordered" evidence="1">
    <location>
        <begin position="807"/>
        <end position="840"/>
    </location>
</feature>
<accession>Q6C8I4</accession>
<dbReference type="KEGG" id="yli:2911162"/>
<organism evidence="2 3">
    <name type="scientific">Yarrowia lipolytica (strain CLIB 122 / E 150)</name>
    <name type="common">Yeast</name>
    <name type="synonym">Candida lipolytica</name>
    <dbReference type="NCBI Taxonomy" id="284591"/>
    <lineage>
        <taxon>Eukaryota</taxon>
        <taxon>Fungi</taxon>
        <taxon>Dikarya</taxon>
        <taxon>Ascomycota</taxon>
        <taxon>Saccharomycotina</taxon>
        <taxon>Dipodascomycetes</taxon>
        <taxon>Dipodascales</taxon>
        <taxon>Dipodascales incertae sedis</taxon>
        <taxon>Yarrowia</taxon>
    </lineage>
</organism>
<feature type="compositionally biased region" description="Acidic residues" evidence="1">
    <location>
        <begin position="538"/>
        <end position="559"/>
    </location>
</feature>
<dbReference type="RefSeq" id="XP_503028.3">
    <property type="nucleotide sequence ID" value="XM_503028.3"/>
</dbReference>
<sequence length="971" mass="109374">MELFVQQVLGTVSLNDHVDEMHEYYRCFSGWVARQRKNWMAHNVLPAAIYHVKIRQQKTKGDRIHLLETPEGLAVSDNLLPWLVFGCHVLLDYSTDVKVISKFLSRAGFQLLPDDLIADIVAWSSYPARLTMTAGEQEFCSRVFSLLESSEPDFFPYCKSGYIKHTWQLLYNHHLRTPSLNNLVDQAGIVYFGLVRIEKSIYSVVFMDAMTEAVEFSDLITTHRDFKNPREFDRMSQEVSDCICAFLKKYGHPRFLVLVNPLSNWLYYVLSRAVKHLWVPTHTEFVAPVQKSDTEPLVLQKVEPFLSVIAYVLYNRDISEIPPFKHLKSEDSSWRLTFATNIHWAQNQVFSYHPKTLSDMLSPRLIVAEIPGLNLVKADPITFRMLKTKPPKRFNCGDCPLSSATRLDKASSEVFQELMKKSEQFSLSAGQKHANILIDNVTEKVLVYLYELREAEKQGVYDVATVMRQSKLTFQSMNEDDLFWISHGVEIMKNGSFGPAEAFNGNRSEFIDPKDTSGRQFHLARETKQLKREVKDETEIDSDEEIIEEEPTAADDSDPGAEPMVDDAGASVPALDLSLRRTPRRAAEIAAVKVRQAYERYKKVRRGVYIDREAPETEEDMVFPTVRNPSPTASPAKKRKVDFGAHFKQLRLLGEIGKEMSASMGDEAVDGDADDHMEDKNVNMEAGEGDGDEDEETHSVDGEEGGESESGSESGSESESESESESGSGSGSEESASGSRQASLSEHSNPLNAEADRMLVPESPPFEDAERIIVAEQSSPLFERAGPVVAEPGSPRSVEPVPVVVPSATPSSSTFVKDEPFSPPAMLKLEPTSPKAHESSPDVLAAYSEDFSYLEITDDCPVQKMVDEDVRNHPDAEYSVKPIRFRGTQYPDGKLAYSSDSESDYDSMDGGYSDIDFGVERAERKKQRREQVEYTHADFQLSENDEEWTPLQPGDLEKVYNILKWGCEDHS</sequence>
<name>Q6C8I4_YARLI</name>
<dbReference type="Proteomes" id="UP000001300">
    <property type="component" value="Chromosome D"/>
</dbReference>
<feature type="region of interest" description="Disordered" evidence="1">
    <location>
        <begin position="661"/>
        <end position="772"/>
    </location>
</feature>
<gene>
    <name evidence="2" type="ORF">YALI0_D19360g</name>
</gene>
<proteinExistence type="predicted"/>
<reference evidence="2 3" key="1">
    <citation type="journal article" date="2004" name="Nature">
        <title>Genome evolution in yeasts.</title>
        <authorList>
            <consortium name="Genolevures"/>
            <person name="Dujon B."/>
            <person name="Sherman D."/>
            <person name="Fischer G."/>
            <person name="Durrens P."/>
            <person name="Casaregola S."/>
            <person name="Lafontaine I."/>
            <person name="de Montigny J."/>
            <person name="Marck C."/>
            <person name="Neuveglise C."/>
            <person name="Talla E."/>
            <person name="Goffard N."/>
            <person name="Frangeul L."/>
            <person name="Aigle M."/>
            <person name="Anthouard V."/>
            <person name="Babour A."/>
            <person name="Barbe V."/>
            <person name="Barnay S."/>
            <person name="Blanchin S."/>
            <person name="Beckerich J.M."/>
            <person name="Beyne E."/>
            <person name="Bleykasten C."/>
            <person name="Boisrame A."/>
            <person name="Boyer J."/>
            <person name="Cattolico L."/>
            <person name="Confanioleri F."/>
            <person name="de Daruvar A."/>
            <person name="Despons L."/>
            <person name="Fabre E."/>
            <person name="Fairhead C."/>
            <person name="Ferry-Dumazet H."/>
            <person name="Groppi A."/>
            <person name="Hantraye F."/>
            <person name="Hennequin C."/>
            <person name="Jauniaux N."/>
            <person name="Joyet P."/>
            <person name="Kachouri R."/>
            <person name="Kerrest A."/>
            <person name="Koszul R."/>
            <person name="Lemaire M."/>
            <person name="Lesur I."/>
            <person name="Ma L."/>
            <person name="Muller H."/>
            <person name="Nicaud J.M."/>
            <person name="Nikolski M."/>
            <person name="Oztas S."/>
            <person name="Ozier-Kalogeropoulos O."/>
            <person name="Pellenz S."/>
            <person name="Potier S."/>
            <person name="Richard G.F."/>
            <person name="Straub M.L."/>
            <person name="Suleau A."/>
            <person name="Swennene D."/>
            <person name="Tekaia F."/>
            <person name="Wesolowski-Louvel M."/>
            <person name="Westhof E."/>
            <person name="Wirth B."/>
            <person name="Zeniou-Meyer M."/>
            <person name="Zivanovic I."/>
            <person name="Bolotin-Fukuhara M."/>
            <person name="Thierry A."/>
            <person name="Bouchier C."/>
            <person name="Caudron B."/>
            <person name="Scarpelli C."/>
            <person name="Gaillardin C."/>
            <person name="Weissenbach J."/>
            <person name="Wincker P."/>
            <person name="Souciet J.L."/>
        </authorList>
    </citation>
    <scope>NUCLEOTIDE SEQUENCE [LARGE SCALE GENOMIC DNA]</scope>
    <source>
        <strain evidence="3">CLIB 122 / E 150</strain>
    </source>
</reference>
<feature type="compositionally biased region" description="Acidic residues" evidence="1">
    <location>
        <begin position="667"/>
        <end position="676"/>
    </location>
</feature>
<keyword evidence="3" id="KW-1185">Reference proteome</keyword>
<feature type="region of interest" description="Disordered" evidence="1">
    <location>
        <begin position="532"/>
        <end position="568"/>
    </location>
</feature>
<dbReference type="VEuPathDB" id="FungiDB:YALI0_D19360g"/>
<dbReference type="InParanoid" id="Q6C8I4"/>
<dbReference type="AlphaFoldDB" id="Q6C8I4"/>
<feature type="compositionally biased region" description="Polar residues" evidence="1">
    <location>
        <begin position="740"/>
        <end position="751"/>
    </location>
</feature>
<evidence type="ECO:0000313" key="2">
    <source>
        <dbReference type="EMBL" id="CAG81220.1"/>
    </source>
</evidence>
<evidence type="ECO:0000313" key="3">
    <source>
        <dbReference type="Proteomes" id="UP000001300"/>
    </source>
</evidence>
<dbReference type="EMBL" id="CR382130">
    <property type="protein sequence ID" value="CAG81220.1"/>
    <property type="molecule type" value="Genomic_DNA"/>
</dbReference>
<dbReference type="OrthoDB" id="10521801at2759"/>
<dbReference type="HOGENOM" id="CLU_305480_0_0_1"/>
<feature type="compositionally biased region" description="Acidic residues" evidence="1">
    <location>
        <begin position="687"/>
        <end position="707"/>
    </location>
</feature>
<protein>
    <submittedName>
        <fullName evidence="2">YALI0D19360p</fullName>
    </submittedName>
</protein>
<feature type="compositionally biased region" description="Low complexity" evidence="1">
    <location>
        <begin position="725"/>
        <end position="739"/>
    </location>
</feature>